<dbReference type="Proteomes" id="UP001293593">
    <property type="component" value="Unassembled WGS sequence"/>
</dbReference>
<dbReference type="PANTHER" id="PTHR47052">
    <property type="entry name" value="CONSERVED SERINE PROLINE-RICH PROTEIN (AFU_ORTHOLOGUE AFUA_2G01790)"/>
    <property type="match status" value="1"/>
</dbReference>
<evidence type="ECO:0000313" key="2">
    <source>
        <dbReference type="EMBL" id="KAK4278348.1"/>
    </source>
</evidence>
<dbReference type="EMBL" id="JAWXYG010000003">
    <property type="protein sequence ID" value="KAK4278348.1"/>
    <property type="molecule type" value="Genomic_DNA"/>
</dbReference>
<gene>
    <name evidence="2" type="ORF">QN277_016205</name>
</gene>
<dbReference type="AlphaFoldDB" id="A0AAE1MW54"/>
<keyword evidence="3" id="KW-1185">Reference proteome</keyword>
<organism evidence="2 3">
    <name type="scientific">Acacia crassicarpa</name>
    <name type="common">northern wattle</name>
    <dbReference type="NCBI Taxonomy" id="499986"/>
    <lineage>
        <taxon>Eukaryota</taxon>
        <taxon>Viridiplantae</taxon>
        <taxon>Streptophyta</taxon>
        <taxon>Embryophyta</taxon>
        <taxon>Tracheophyta</taxon>
        <taxon>Spermatophyta</taxon>
        <taxon>Magnoliopsida</taxon>
        <taxon>eudicotyledons</taxon>
        <taxon>Gunneridae</taxon>
        <taxon>Pentapetalae</taxon>
        <taxon>rosids</taxon>
        <taxon>fabids</taxon>
        <taxon>Fabales</taxon>
        <taxon>Fabaceae</taxon>
        <taxon>Caesalpinioideae</taxon>
        <taxon>mimosoid clade</taxon>
        <taxon>Acacieae</taxon>
        <taxon>Acacia</taxon>
    </lineage>
</organism>
<evidence type="ECO:0000256" key="1">
    <source>
        <dbReference type="SAM" id="MobiDB-lite"/>
    </source>
</evidence>
<feature type="region of interest" description="Disordered" evidence="1">
    <location>
        <begin position="147"/>
        <end position="179"/>
    </location>
</feature>
<feature type="compositionally biased region" description="Polar residues" evidence="1">
    <location>
        <begin position="154"/>
        <end position="179"/>
    </location>
</feature>
<proteinExistence type="predicted"/>
<evidence type="ECO:0008006" key="4">
    <source>
        <dbReference type="Google" id="ProtNLM"/>
    </source>
</evidence>
<dbReference type="InterPro" id="IPR052981">
    <property type="entry name" value="Ingression_C2_domain"/>
</dbReference>
<name>A0AAE1MW54_9FABA</name>
<evidence type="ECO:0000313" key="3">
    <source>
        <dbReference type="Proteomes" id="UP001293593"/>
    </source>
</evidence>
<sequence length="298" mass="33352">MFNSSLQLHLRAYTDISMASSIIHGHLEVTVVGCNIFAESNLVSQSHPLYVCFQYDAKTYITVPSQDGRMDTTNSNKFNFLPIDGQNDLKFVVWKNVNPGRLSDDFMGSGRVHNVLSNVSEEPSCHPFTKGNIGTTGEIKLVLRSTPAHRKNYDPSTLARSPQQSYRQGPSSSNNFSRDSTLSYWPQPFLHHSPPYAPPPSYALPPNSYYPPTYPSPIPYQQSLPPYPQPANHYPAPPYPYPPPYPQPAYHYPAPPYPYPPPYPVPQLTPPQSQPLLPLLVSLTSILSSVGLFDFFED</sequence>
<accession>A0AAE1MW54</accession>
<reference evidence="2" key="1">
    <citation type="submission" date="2023-10" db="EMBL/GenBank/DDBJ databases">
        <title>Chromosome-level genome of the transformable northern wattle, Acacia crassicarpa.</title>
        <authorList>
            <person name="Massaro I."/>
            <person name="Sinha N.R."/>
            <person name="Poethig S."/>
            <person name="Leichty A.R."/>
        </authorList>
    </citation>
    <scope>NUCLEOTIDE SEQUENCE</scope>
    <source>
        <strain evidence="2">Acra3RX</strain>
        <tissue evidence="2">Leaf</tissue>
    </source>
</reference>
<comment type="caution">
    <text evidence="2">The sequence shown here is derived from an EMBL/GenBank/DDBJ whole genome shotgun (WGS) entry which is preliminary data.</text>
</comment>
<protein>
    <recommendedName>
        <fullName evidence="4">C2 domain-containing protein</fullName>
    </recommendedName>
</protein>
<dbReference type="PANTHER" id="PTHR47052:SF3">
    <property type="entry name" value="INGRESSION PROTEIN 1"/>
    <property type="match status" value="1"/>
</dbReference>